<protein>
    <submittedName>
        <fullName evidence="2">Uncharacterized protein</fullName>
    </submittedName>
</protein>
<evidence type="ECO:0000256" key="1">
    <source>
        <dbReference type="SAM" id="Coils"/>
    </source>
</evidence>
<proteinExistence type="predicted"/>
<gene>
    <name evidence="2" type="ORF">NDU88_007061</name>
</gene>
<organism evidence="2 3">
    <name type="scientific">Pleurodeles waltl</name>
    <name type="common">Iberian ribbed newt</name>
    <dbReference type="NCBI Taxonomy" id="8319"/>
    <lineage>
        <taxon>Eukaryota</taxon>
        <taxon>Metazoa</taxon>
        <taxon>Chordata</taxon>
        <taxon>Craniata</taxon>
        <taxon>Vertebrata</taxon>
        <taxon>Euteleostomi</taxon>
        <taxon>Amphibia</taxon>
        <taxon>Batrachia</taxon>
        <taxon>Caudata</taxon>
        <taxon>Salamandroidea</taxon>
        <taxon>Salamandridae</taxon>
        <taxon>Pleurodelinae</taxon>
        <taxon>Pleurodeles</taxon>
    </lineage>
</organism>
<evidence type="ECO:0000313" key="3">
    <source>
        <dbReference type="Proteomes" id="UP001066276"/>
    </source>
</evidence>
<sequence length="151" mass="16533">MPHTPTLQDVLQAIVASREALEVKNNMLGIDLGILRVDHRRISERVTATEREISETIPTVAAVGGRMDSVESRLHALENRAEDAKNRARRNNIRVVGLPGKVDGSNIVRYLEEWIKKEGDPPARPSSLNLTSGTEGAACLLAALPPQIVRD</sequence>
<dbReference type="EMBL" id="JANPWB010000011">
    <property type="protein sequence ID" value="KAJ1128686.1"/>
    <property type="molecule type" value="Genomic_DNA"/>
</dbReference>
<dbReference type="Proteomes" id="UP001066276">
    <property type="component" value="Chromosome 7"/>
</dbReference>
<keyword evidence="3" id="KW-1185">Reference proteome</keyword>
<accession>A0AAV7PKJ2</accession>
<evidence type="ECO:0000313" key="2">
    <source>
        <dbReference type="EMBL" id="KAJ1128686.1"/>
    </source>
</evidence>
<comment type="caution">
    <text evidence="2">The sequence shown here is derived from an EMBL/GenBank/DDBJ whole genome shotgun (WGS) entry which is preliminary data.</text>
</comment>
<name>A0AAV7PKJ2_PLEWA</name>
<feature type="coiled-coil region" evidence="1">
    <location>
        <begin position="67"/>
        <end position="94"/>
    </location>
</feature>
<keyword evidence="1" id="KW-0175">Coiled coil</keyword>
<reference evidence="2" key="1">
    <citation type="journal article" date="2022" name="bioRxiv">
        <title>Sequencing and chromosome-scale assembly of the giantPleurodeles waltlgenome.</title>
        <authorList>
            <person name="Brown T."/>
            <person name="Elewa A."/>
            <person name="Iarovenko S."/>
            <person name="Subramanian E."/>
            <person name="Araus A.J."/>
            <person name="Petzold A."/>
            <person name="Susuki M."/>
            <person name="Suzuki K.-i.T."/>
            <person name="Hayashi T."/>
            <person name="Toyoda A."/>
            <person name="Oliveira C."/>
            <person name="Osipova E."/>
            <person name="Leigh N.D."/>
            <person name="Simon A."/>
            <person name="Yun M.H."/>
        </authorList>
    </citation>
    <scope>NUCLEOTIDE SEQUENCE</scope>
    <source>
        <strain evidence="2">20211129_DDA</strain>
        <tissue evidence="2">Liver</tissue>
    </source>
</reference>
<dbReference type="AlphaFoldDB" id="A0AAV7PKJ2"/>